<dbReference type="SUPFAM" id="SSF57756">
    <property type="entry name" value="Retrovirus zinc finger-like domains"/>
    <property type="match status" value="1"/>
</dbReference>
<comment type="caution">
    <text evidence="4">The sequence shown here is derived from an EMBL/GenBank/DDBJ whole genome shotgun (WGS) entry which is preliminary data.</text>
</comment>
<dbReference type="OrthoDB" id="696043at2759"/>
<dbReference type="InterPro" id="IPR001878">
    <property type="entry name" value="Znf_CCHC"/>
</dbReference>
<gene>
    <name evidence="4" type="ORF">C2845_PM11G05270</name>
</gene>
<reference evidence="5" key="1">
    <citation type="journal article" date="2019" name="Nat. Commun.">
        <title>The genome of broomcorn millet.</title>
        <authorList>
            <person name="Zou C."/>
            <person name="Miki D."/>
            <person name="Li D."/>
            <person name="Tang Q."/>
            <person name="Xiao L."/>
            <person name="Rajput S."/>
            <person name="Deng P."/>
            <person name="Jia W."/>
            <person name="Huang R."/>
            <person name="Zhang M."/>
            <person name="Sun Y."/>
            <person name="Hu J."/>
            <person name="Fu X."/>
            <person name="Schnable P.S."/>
            <person name="Li F."/>
            <person name="Zhang H."/>
            <person name="Feng B."/>
            <person name="Zhu X."/>
            <person name="Liu R."/>
            <person name="Schnable J.C."/>
            <person name="Zhu J.-K."/>
            <person name="Zhang H."/>
        </authorList>
    </citation>
    <scope>NUCLEOTIDE SEQUENCE [LARGE SCALE GENOMIC DNA]</scope>
</reference>
<name>A0A3L6RNV7_PANMI</name>
<keyword evidence="5" id="KW-1185">Reference proteome</keyword>
<evidence type="ECO:0000256" key="1">
    <source>
        <dbReference type="PROSITE-ProRule" id="PRU00047"/>
    </source>
</evidence>
<keyword evidence="1" id="KW-0862">Zinc</keyword>
<accession>A0A3L6RNV7</accession>
<feature type="region of interest" description="Disordered" evidence="2">
    <location>
        <begin position="1"/>
        <end position="68"/>
    </location>
</feature>
<feature type="region of interest" description="Disordered" evidence="2">
    <location>
        <begin position="134"/>
        <end position="181"/>
    </location>
</feature>
<keyword evidence="1" id="KW-0863">Zinc-finger</keyword>
<dbReference type="Proteomes" id="UP000275267">
    <property type="component" value="Unassembled WGS sequence"/>
</dbReference>
<dbReference type="EMBL" id="PQIB02000007">
    <property type="protein sequence ID" value="RLN07428.1"/>
    <property type="molecule type" value="Genomic_DNA"/>
</dbReference>
<protein>
    <recommendedName>
        <fullName evidence="3">CCHC-type domain-containing protein</fullName>
    </recommendedName>
</protein>
<dbReference type="GO" id="GO:0003676">
    <property type="term" value="F:nucleic acid binding"/>
    <property type="evidence" value="ECO:0007669"/>
    <property type="project" value="InterPro"/>
</dbReference>
<feature type="compositionally biased region" description="Basic and acidic residues" evidence="2">
    <location>
        <begin position="134"/>
        <end position="159"/>
    </location>
</feature>
<feature type="compositionally biased region" description="Acidic residues" evidence="2">
    <location>
        <begin position="581"/>
        <end position="590"/>
    </location>
</feature>
<feature type="compositionally biased region" description="Basic and acidic residues" evidence="2">
    <location>
        <begin position="11"/>
        <end position="20"/>
    </location>
</feature>
<feature type="region of interest" description="Disordered" evidence="2">
    <location>
        <begin position="212"/>
        <end position="231"/>
    </location>
</feature>
<feature type="compositionally biased region" description="Basic and acidic residues" evidence="2">
    <location>
        <begin position="242"/>
        <end position="304"/>
    </location>
</feature>
<dbReference type="GO" id="GO:0008270">
    <property type="term" value="F:zinc ion binding"/>
    <property type="evidence" value="ECO:0007669"/>
    <property type="project" value="UniProtKB-KW"/>
</dbReference>
<evidence type="ECO:0000313" key="5">
    <source>
        <dbReference type="Proteomes" id="UP000275267"/>
    </source>
</evidence>
<evidence type="ECO:0000256" key="2">
    <source>
        <dbReference type="SAM" id="MobiDB-lite"/>
    </source>
</evidence>
<feature type="region of interest" description="Disordered" evidence="2">
    <location>
        <begin position="242"/>
        <end position="334"/>
    </location>
</feature>
<dbReference type="STRING" id="4540.A0A3L6RNV7"/>
<dbReference type="InterPro" id="IPR036875">
    <property type="entry name" value="Znf_CCHC_sf"/>
</dbReference>
<feature type="region of interest" description="Disordered" evidence="2">
    <location>
        <begin position="772"/>
        <end position="811"/>
    </location>
</feature>
<dbReference type="AlphaFoldDB" id="A0A3L6RNV7"/>
<feature type="region of interest" description="Disordered" evidence="2">
    <location>
        <begin position="574"/>
        <end position="621"/>
    </location>
</feature>
<dbReference type="PANTHER" id="PTHR33170">
    <property type="entry name" value="DUF4283 DOMAIN-CONTAINING PROTEIN-RELATED"/>
    <property type="match status" value="1"/>
</dbReference>
<feature type="domain" description="CCHC-type" evidence="3">
    <location>
        <begin position="358"/>
        <end position="373"/>
    </location>
</feature>
<dbReference type="PANTHER" id="PTHR33170:SF2">
    <property type="entry name" value="OS12G0531500 PROTEIN"/>
    <property type="match status" value="1"/>
</dbReference>
<dbReference type="PROSITE" id="PS50158">
    <property type="entry name" value="ZF_CCHC"/>
    <property type="match status" value="1"/>
</dbReference>
<evidence type="ECO:0000259" key="3">
    <source>
        <dbReference type="PROSITE" id="PS50158"/>
    </source>
</evidence>
<sequence length="811" mass="90672">MSGDTTTSSGDRLRHLDMGMRRSKAPVARPFPSPRGVDSNLPPASAPVEGLRSRGVGEAVEGSPPPFEELLRRNEFGFRSKRGRSEILQRVERVNSSTPRRNSNWGVEESKAREALEIKRTLFSSAQRGFDAERRAGFSPCEEDRVGHAGRAVDQEPQHPSEAGDSALPELGRLGTRPGLTKLEEGWKARKVYTIQSPPPLLESFASVAKSHMSKDQFPHQRWGDQGDRMKRRFEAEKSGWEFRRDAEFRRDHPPRDKAWDRDQRQERCGDRDQRQERMDEGFKRRTMDESDGQGRRTMEDLRNRPPLSQGNKSSSVHERLGKPFSEGGRSRQDDFRELGHQSDFGRGNFHSKDLGTCFWCGKEGHHQATCKEVGHIAAACPKSIGCSLEMRGFAFPGQGFYSLSIPGSNEQQPVDHVGMLQIISGEASVERIEEELKLLIASKWNWKVRKISDAEYAAAFPSKDILNALALSKGIELSKFSIFAKTGWVKISNIPQFARTVEAVKLIAELAGEVVVVDELSLIREGPMRVKLNARNLSNLRGFIEIFIGRRGYELKFLAEDFKKKVAEPKVPPIRRSDDELSDEDEEEQYRERESTWNRHSKSKSSDGQGDLDASIETDYSGNQHTIGGLDQICLEGASSENLNQGCFDDPALHLILTGSQNLAGNLGVGGQEDSSRLNEAEFRGCDKLPPEKEVVPMDHFKVHTAEGVTYVRKDKWPTLVTERVSPVVSDMEMNYGMATKGSDSCGGDHLVEMPEEIVINESAKEWEVVHSAKPKKKRGGPVVAARKSSRGKGGAFCPITQPHGTPRYE</sequence>
<evidence type="ECO:0000313" key="4">
    <source>
        <dbReference type="EMBL" id="RLN07428.1"/>
    </source>
</evidence>
<keyword evidence="1" id="KW-0479">Metal-binding</keyword>
<feature type="compositionally biased region" description="Polar residues" evidence="2">
    <location>
        <begin position="1"/>
        <end position="10"/>
    </location>
</feature>
<proteinExistence type="predicted"/>
<feature type="compositionally biased region" description="Basic and acidic residues" evidence="2">
    <location>
        <begin position="213"/>
        <end position="231"/>
    </location>
</feature>
<organism evidence="4 5">
    <name type="scientific">Panicum miliaceum</name>
    <name type="common">Proso millet</name>
    <name type="synonym">Broomcorn millet</name>
    <dbReference type="NCBI Taxonomy" id="4540"/>
    <lineage>
        <taxon>Eukaryota</taxon>
        <taxon>Viridiplantae</taxon>
        <taxon>Streptophyta</taxon>
        <taxon>Embryophyta</taxon>
        <taxon>Tracheophyta</taxon>
        <taxon>Spermatophyta</taxon>
        <taxon>Magnoliopsida</taxon>
        <taxon>Liliopsida</taxon>
        <taxon>Poales</taxon>
        <taxon>Poaceae</taxon>
        <taxon>PACMAD clade</taxon>
        <taxon>Panicoideae</taxon>
        <taxon>Panicodae</taxon>
        <taxon>Paniceae</taxon>
        <taxon>Panicinae</taxon>
        <taxon>Panicum</taxon>
        <taxon>Panicum sect. Panicum</taxon>
    </lineage>
</organism>